<name>A0A455SLQ8_9CHLR</name>
<dbReference type="AlphaFoldDB" id="A0A455SLQ8"/>
<protein>
    <submittedName>
        <fullName evidence="1">Uncharacterized protein</fullName>
    </submittedName>
</protein>
<sequence length="126" mass="13826">MPVLSMIDQQGVSQTALPVLPILAEKGIALTYNGEEPPIMQTQALYLAAQFAPEAASKAKRTGVVYGSLTYAKGNMVPAWMVWYQQVPLPSPDPVTDTPSLRVYDVFVFLDARYGVHLLSVWDGKK</sequence>
<accession>A0A455SLQ8</accession>
<organism evidence="1">
    <name type="scientific">Thermosporothrix sp. COM3</name>
    <dbReference type="NCBI Taxonomy" id="2490863"/>
    <lineage>
        <taxon>Bacteria</taxon>
        <taxon>Bacillati</taxon>
        <taxon>Chloroflexota</taxon>
        <taxon>Ktedonobacteria</taxon>
        <taxon>Ktedonobacterales</taxon>
        <taxon>Thermosporotrichaceae</taxon>
        <taxon>Thermosporothrix</taxon>
    </lineage>
</organism>
<evidence type="ECO:0000313" key="1">
    <source>
        <dbReference type="EMBL" id="BBH88656.1"/>
    </source>
</evidence>
<gene>
    <name evidence="1" type="ORF">KTC_34070</name>
</gene>
<proteinExistence type="predicted"/>
<reference evidence="1" key="1">
    <citation type="submission" date="2018-12" db="EMBL/GenBank/DDBJ databases">
        <title>Novel natural products biosynthetic potential of the class Ktedonobacteria.</title>
        <authorList>
            <person name="Zheng Y."/>
            <person name="Saitou A."/>
            <person name="Wang C.M."/>
            <person name="Toyoda A."/>
            <person name="Minakuchi Y."/>
            <person name="Sekiguchi Y."/>
            <person name="Ueda K."/>
            <person name="Takano H."/>
            <person name="Sakai Y."/>
            <person name="Yokota A."/>
            <person name="Yabe S."/>
        </authorList>
    </citation>
    <scope>NUCLEOTIDE SEQUENCE</scope>
    <source>
        <strain evidence="1">COM3</strain>
    </source>
</reference>
<dbReference type="EMBL" id="AP019376">
    <property type="protein sequence ID" value="BBH88656.1"/>
    <property type="molecule type" value="Genomic_DNA"/>
</dbReference>